<keyword evidence="3" id="KW-1185">Reference proteome</keyword>
<dbReference type="Proteomes" id="UP000823388">
    <property type="component" value="Chromosome 6N"/>
</dbReference>
<sequence length="84" mass="8687">GGGRGQEVKGRKGWTHIAAAHKRFQAAAPKKRRGSPADSISTRAPTTPAARPFPTLGLRVPGPWGGFRPARLPPLGCGGLLASP</sequence>
<accession>A0A8T0QSF6</accession>
<dbReference type="AlphaFoldDB" id="A0A8T0QSF6"/>
<feature type="region of interest" description="Disordered" evidence="1">
    <location>
        <begin position="22"/>
        <end position="57"/>
    </location>
</feature>
<comment type="caution">
    <text evidence="2">The sequence shown here is derived from an EMBL/GenBank/DDBJ whole genome shotgun (WGS) entry which is preliminary data.</text>
</comment>
<feature type="compositionally biased region" description="Low complexity" evidence="1">
    <location>
        <begin position="42"/>
        <end position="55"/>
    </location>
</feature>
<organism evidence="2 3">
    <name type="scientific">Panicum virgatum</name>
    <name type="common">Blackwell switchgrass</name>
    <dbReference type="NCBI Taxonomy" id="38727"/>
    <lineage>
        <taxon>Eukaryota</taxon>
        <taxon>Viridiplantae</taxon>
        <taxon>Streptophyta</taxon>
        <taxon>Embryophyta</taxon>
        <taxon>Tracheophyta</taxon>
        <taxon>Spermatophyta</taxon>
        <taxon>Magnoliopsida</taxon>
        <taxon>Liliopsida</taxon>
        <taxon>Poales</taxon>
        <taxon>Poaceae</taxon>
        <taxon>PACMAD clade</taxon>
        <taxon>Panicoideae</taxon>
        <taxon>Panicodae</taxon>
        <taxon>Paniceae</taxon>
        <taxon>Panicinae</taxon>
        <taxon>Panicum</taxon>
        <taxon>Panicum sect. Hiantes</taxon>
    </lineage>
</organism>
<name>A0A8T0QSF6_PANVG</name>
<evidence type="ECO:0000256" key="1">
    <source>
        <dbReference type="SAM" id="MobiDB-lite"/>
    </source>
</evidence>
<feature type="non-terminal residue" evidence="2">
    <location>
        <position position="1"/>
    </location>
</feature>
<gene>
    <name evidence="2" type="ORF">PVAP13_6NG003431</name>
</gene>
<protein>
    <submittedName>
        <fullName evidence="2">Uncharacterized protein</fullName>
    </submittedName>
</protein>
<proteinExistence type="predicted"/>
<feature type="non-terminal residue" evidence="2">
    <location>
        <position position="84"/>
    </location>
</feature>
<dbReference type="EMBL" id="CM029048">
    <property type="protein sequence ID" value="KAG2576057.1"/>
    <property type="molecule type" value="Genomic_DNA"/>
</dbReference>
<evidence type="ECO:0000313" key="2">
    <source>
        <dbReference type="EMBL" id="KAG2576057.1"/>
    </source>
</evidence>
<evidence type="ECO:0000313" key="3">
    <source>
        <dbReference type="Proteomes" id="UP000823388"/>
    </source>
</evidence>
<feature type="compositionally biased region" description="Basic residues" evidence="1">
    <location>
        <begin position="22"/>
        <end position="34"/>
    </location>
</feature>
<reference evidence="2" key="1">
    <citation type="submission" date="2020-05" db="EMBL/GenBank/DDBJ databases">
        <title>WGS assembly of Panicum virgatum.</title>
        <authorList>
            <person name="Lovell J.T."/>
            <person name="Jenkins J."/>
            <person name="Shu S."/>
            <person name="Juenger T.E."/>
            <person name="Schmutz J."/>
        </authorList>
    </citation>
    <scope>NUCLEOTIDE SEQUENCE</scope>
    <source>
        <strain evidence="2">AP13</strain>
    </source>
</reference>